<dbReference type="OrthoDB" id="3358191at2"/>
<keyword evidence="6" id="KW-1185">Reference proteome</keyword>
<evidence type="ECO:0000313" key="6">
    <source>
        <dbReference type="Proteomes" id="UP000321261"/>
    </source>
</evidence>
<dbReference type="EMBL" id="VIWU01000001">
    <property type="protein sequence ID" value="TWF80041.1"/>
    <property type="molecule type" value="Genomic_DNA"/>
</dbReference>
<dbReference type="GO" id="GO:0045892">
    <property type="term" value="P:negative regulation of DNA-templated transcription"/>
    <property type="evidence" value="ECO:0007669"/>
    <property type="project" value="TreeGrafter"/>
</dbReference>
<accession>A0A561SYY1</accession>
<dbReference type="SUPFAM" id="SSF46785">
    <property type="entry name" value="Winged helix' DNA-binding domain"/>
    <property type="match status" value="2"/>
</dbReference>
<proteinExistence type="predicted"/>
<gene>
    <name evidence="5" type="ORF">FHX44_115978</name>
</gene>
<dbReference type="GO" id="GO:0003700">
    <property type="term" value="F:DNA-binding transcription factor activity"/>
    <property type="evidence" value="ECO:0007669"/>
    <property type="project" value="InterPro"/>
</dbReference>
<dbReference type="PANTHER" id="PTHR44846:SF17">
    <property type="entry name" value="GNTR-FAMILY TRANSCRIPTIONAL REGULATOR"/>
    <property type="match status" value="1"/>
</dbReference>
<keyword evidence="1" id="KW-0805">Transcription regulation</keyword>
<comment type="caution">
    <text evidence="5">The sequence shown here is derived from an EMBL/GenBank/DDBJ whole genome shotgun (WGS) entry which is preliminary data.</text>
</comment>
<feature type="domain" description="HTH gntR-type" evidence="4">
    <location>
        <begin position="12"/>
        <end position="80"/>
    </location>
</feature>
<dbReference type="GO" id="GO:0003677">
    <property type="term" value="F:DNA binding"/>
    <property type="evidence" value="ECO:0007669"/>
    <property type="project" value="UniProtKB-KW"/>
</dbReference>
<evidence type="ECO:0000256" key="3">
    <source>
        <dbReference type="ARBA" id="ARBA00023163"/>
    </source>
</evidence>
<evidence type="ECO:0000256" key="2">
    <source>
        <dbReference type="ARBA" id="ARBA00023125"/>
    </source>
</evidence>
<dbReference type="Proteomes" id="UP000321261">
    <property type="component" value="Unassembled WGS sequence"/>
</dbReference>
<organism evidence="5 6">
    <name type="scientific">Pseudonocardia hierapolitana</name>
    <dbReference type="NCBI Taxonomy" id="1128676"/>
    <lineage>
        <taxon>Bacteria</taxon>
        <taxon>Bacillati</taxon>
        <taxon>Actinomycetota</taxon>
        <taxon>Actinomycetes</taxon>
        <taxon>Pseudonocardiales</taxon>
        <taxon>Pseudonocardiaceae</taxon>
        <taxon>Pseudonocardia</taxon>
    </lineage>
</organism>
<evidence type="ECO:0000256" key="1">
    <source>
        <dbReference type="ARBA" id="ARBA00023015"/>
    </source>
</evidence>
<protein>
    <submittedName>
        <fullName evidence="5">Regulatory GntR family protein</fullName>
    </submittedName>
</protein>
<dbReference type="PROSITE" id="PS50949">
    <property type="entry name" value="HTH_GNTR"/>
    <property type="match status" value="2"/>
</dbReference>
<evidence type="ECO:0000313" key="5">
    <source>
        <dbReference type="EMBL" id="TWF80041.1"/>
    </source>
</evidence>
<dbReference type="InterPro" id="IPR000524">
    <property type="entry name" value="Tscrpt_reg_HTH_GntR"/>
</dbReference>
<reference evidence="5 6" key="1">
    <citation type="submission" date="2019-06" db="EMBL/GenBank/DDBJ databases">
        <title>Sequencing the genomes of 1000 actinobacteria strains.</title>
        <authorList>
            <person name="Klenk H.-P."/>
        </authorList>
    </citation>
    <scope>NUCLEOTIDE SEQUENCE [LARGE SCALE GENOMIC DNA]</scope>
    <source>
        <strain evidence="5 6">DSM 45671</strain>
    </source>
</reference>
<dbReference type="InterPro" id="IPR050679">
    <property type="entry name" value="Bact_HTH_transcr_reg"/>
</dbReference>
<dbReference type="SMART" id="SM00345">
    <property type="entry name" value="HTH_GNTR"/>
    <property type="match status" value="2"/>
</dbReference>
<feature type="domain" description="HTH gntR-type" evidence="4">
    <location>
        <begin position="88"/>
        <end position="156"/>
    </location>
</feature>
<dbReference type="InterPro" id="IPR036390">
    <property type="entry name" value="WH_DNA-bd_sf"/>
</dbReference>
<dbReference type="RefSeq" id="WP_147258785.1">
    <property type="nucleotide sequence ID" value="NZ_VIWU01000001.1"/>
</dbReference>
<name>A0A561SYY1_9PSEU</name>
<dbReference type="CDD" id="cd07377">
    <property type="entry name" value="WHTH_GntR"/>
    <property type="match status" value="2"/>
</dbReference>
<dbReference type="PRINTS" id="PR00035">
    <property type="entry name" value="HTHGNTR"/>
</dbReference>
<dbReference type="InterPro" id="IPR036388">
    <property type="entry name" value="WH-like_DNA-bd_sf"/>
</dbReference>
<sequence length="156" mass="16751">MSSASNGTGERPDLFNALAHPLREQIRNGRFAAGALLPSESELARAAGTKRYSIRKALLLLQNEGLIEPVAGRGWAVVDQAVGRSGLLPRYRQIAEELRDGTVTGLLAPGSALPSETELMAAYGVSRATVRRALVVLESDGLISTYPGKGRYVRHR</sequence>
<dbReference type="Gene3D" id="1.10.10.10">
    <property type="entry name" value="Winged helix-like DNA-binding domain superfamily/Winged helix DNA-binding domain"/>
    <property type="match status" value="2"/>
</dbReference>
<dbReference type="AlphaFoldDB" id="A0A561SYY1"/>
<keyword evidence="2" id="KW-0238">DNA-binding</keyword>
<evidence type="ECO:0000259" key="4">
    <source>
        <dbReference type="PROSITE" id="PS50949"/>
    </source>
</evidence>
<dbReference type="Pfam" id="PF00392">
    <property type="entry name" value="GntR"/>
    <property type="match status" value="2"/>
</dbReference>
<keyword evidence="3" id="KW-0804">Transcription</keyword>
<dbReference type="PANTHER" id="PTHR44846">
    <property type="entry name" value="MANNOSYL-D-GLYCERATE TRANSPORT/METABOLISM SYSTEM REPRESSOR MNGR-RELATED"/>
    <property type="match status" value="1"/>
</dbReference>